<dbReference type="InterPro" id="IPR051083">
    <property type="entry name" value="GrpII_Intron_Splice-Mob/Def"/>
</dbReference>
<dbReference type="PROSITE" id="PS50878">
    <property type="entry name" value="RT_POL"/>
    <property type="match status" value="1"/>
</dbReference>
<keyword evidence="2" id="KW-0808">Transferase</keyword>
<dbReference type="AlphaFoldDB" id="T1BPT4"/>
<keyword evidence="2" id="KW-0695">RNA-directed DNA polymerase</keyword>
<dbReference type="PANTHER" id="PTHR34047:SF8">
    <property type="entry name" value="PROTEIN YKFC"/>
    <property type="match status" value="1"/>
</dbReference>
<dbReference type="InterPro" id="IPR043502">
    <property type="entry name" value="DNA/RNA_pol_sf"/>
</dbReference>
<feature type="non-terminal residue" evidence="2">
    <location>
        <position position="1"/>
    </location>
</feature>
<dbReference type="GO" id="GO:0003964">
    <property type="term" value="F:RNA-directed DNA polymerase activity"/>
    <property type="evidence" value="ECO:0007669"/>
    <property type="project" value="UniProtKB-KW"/>
</dbReference>
<accession>T1BPT4</accession>
<proteinExistence type="predicted"/>
<protein>
    <submittedName>
        <fullName evidence="2">RNA-directed DNA polymerase (Reverse transcriptase)</fullName>
        <ecNumber evidence="2">2.7.7.49</ecNumber>
    </submittedName>
</protein>
<organism evidence="2">
    <name type="scientific">mine drainage metagenome</name>
    <dbReference type="NCBI Taxonomy" id="410659"/>
    <lineage>
        <taxon>unclassified sequences</taxon>
        <taxon>metagenomes</taxon>
        <taxon>ecological metagenomes</taxon>
    </lineage>
</organism>
<dbReference type="SUPFAM" id="SSF56672">
    <property type="entry name" value="DNA/RNA polymerases"/>
    <property type="match status" value="1"/>
</dbReference>
<sequence length="80" mass="9408">SLVENRIRDRYVLHLIREWLRAGVVYEGETTYPALGTPQGGVISPLLANIYLNEIDRFWEEEGRFMAKKYDAHLIRWADD</sequence>
<reference evidence="2" key="1">
    <citation type="submission" date="2013-08" db="EMBL/GenBank/DDBJ databases">
        <authorList>
            <person name="Mendez C."/>
            <person name="Richter M."/>
            <person name="Ferrer M."/>
            <person name="Sanchez J."/>
        </authorList>
    </citation>
    <scope>NUCLEOTIDE SEQUENCE</scope>
</reference>
<evidence type="ECO:0000259" key="1">
    <source>
        <dbReference type="PROSITE" id="PS50878"/>
    </source>
</evidence>
<reference evidence="2" key="2">
    <citation type="journal article" date="2014" name="ISME J.">
        <title>Microbial stratification in low pH oxic and suboxic macroscopic growths along an acid mine drainage.</title>
        <authorList>
            <person name="Mendez-Garcia C."/>
            <person name="Mesa V."/>
            <person name="Sprenger R.R."/>
            <person name="Richter M."/>
            <person name="Diez M.S."/>
            <person name="Solano J."/>
            <person name="Bargiela R."/>
            <person name="Golyshina O.V."/>
            <person name="Manteca A."/>
            <person name="Ramos J.L."/>
            <person name="Gallego J.R."/>
            <person name="Llorente I."/>
            <person name="Martins Dos Santos V.A."/>
            <person name="Jensen O.N."/>
            <person name="Pelaez A.I."/>
            <person name="Sanchez J."/>
            <person name="Ferrer M."/>
        </authorList>
    </citation>
    <scope>NUCLEOTIDE SEQUENCE</scope>
</reference>
<keyword evidence="2" id="KW-0548">Nucleotidyltransferase</keyword>
<evidence type="ECO:0000313" key="2">
    <source>
        <dbReference type="EMBL" id="EQD74836.1"/>
    </source>
</evidence>
<dbReference type="PANTHER" id="PTHR34047">
    <property type="entry name" value="NUCLEAR INTRON MATURASE 1, MITOCHONDRIAL-RELATED"/>
    <property type="match status" value="1"/>
</dbReference>
<name>T1BPT4_9ZZZZ</name>
<comment type="caution">
    <text evidence="2">The sequence shown here is derived from an EMBL/GenBank/DDBJ whole genome shotgun (WGS) entry which is preliminary data.</text>
</comment>
<dbReference type="InterPro" id="IPR000477">
    <property type="entry name" value="RT_dom"/>
</dbReference>
<dbReference type="EC" id="2.7.7.49" evidence="2"/>
<dbReference type="EMBL" id="AUZY01001450">
    <property type="protein sequence ID" value="EQD74836.1"/>
    <property type="molecule type" value="Genomic_DNA"/>
</dbReference>
<dbReference type="Pfam" id="PF00078">
    <property type="entry name" value="RVT_1"/>
    <property type="match status" value="1"/>
</dbReference>
<feature type="domain" description="Reverse transcriptase" evidence="1">
    <location>
        <begin position="1"/>
        <end position="80"/>
    </location>
</feature>
<gene>
    <name evidence="2" type="ORF">B1B_02445</name>
</gene>
<feature type="non-terminal residue" evidence="2">
    <location>
        <position position="80"/>
    </location>
</feature>